<dbReference type="InParanoid" id="A0A5J5F188"/>
<dbReference type="PRINTS" id="PR00195">
    <property type="entry name" value="DYNAMIN"/>
</dbReference>
<dbReference type="PROSITE" id="PS51718">
    <property type="entry name" value="G_DYNAMIN_2"/>
    <property type="match status" value="1"/>
</dbReference>
<dbReference type="GO" id="GO:0005525">
    <property type="term" value="F:GTP binding"/>
    <property type="evidence" value="ECO:0007669"/>
    <property type="project" value="InterPro"/>
</dbReference>
<keyword evidence="6" id="KW-0378">Hydrolase</keyword>
<dbReference type="GO" id="GO:0005874">
    <property type="term" value="C:microtubule"/>
    <property type="evidence" value="ECO:0007669"/>
    <property type="project" value="TreeGrafter"/>
</dbReference>
<dbReference type="CDD" id="cd08771">
    <property type="entry name" value="DLP_1"/>
    <property type="match status" value="1"/>
</dbReference>
<dbReference type="Proteomes" id="UP000326924">
    <property type="component" value="Unassembled WGS sequence"/>
</dbReference>
<dbReference type="GO" id="GO:0005737">
    <property type="term" value="C:cytoplasm"/>
    <property type="evidence" value="ECO:0007669"/>
    <property type="project" value="TreeGrafter"/>
</dbReference>
<dbReference type="PANTHER" id="PTHR11566:SF131">
    <property type="entry name" value="GTPASE, PUTATIVE (AFU_ORTHOLOGUE AFUA_6G07630)-RELATED"/>
    <property type="match status" value="1"/>
</dbReference>
<sequence length="868" mass="97183">MEIDQEAAASPANTLNGDAPALEQLVVLTPKPESQKPSPQVDENLSALGGGMREMVDLVNRLRAAGIEDLGLPLPRIAVVGNQSAGKSSLIEAISGIKVPRYSGTCTRCPLEITLKEASNADQPWSCHVSLRFKKRYDSSKAGGNPWEDQRTEQVHFLDLTDKSQVEPALVRAQTAILNPSKNYSYFASPDYRRDDVFGARSAERGGATRMGRSNDTELEVKFSPNVVVMEITAPDVPNLSFIDLPGVIQTTESEKEQYLIELVEKLVVEYVVEPDCLILLAMTMKVLDDAVNQSAARLARQLGEDRTIGALTKPDTVELGEHDQWVSILRGHSHRLRHGYFVTKQPNQDALNKGVDSVQARRLEAEFFRNTEPWSTELKDLHHRFGTRNLGNYLAAELGELIKRRLPTIIATIDAQAFEVDASLATLPAPPSENQVVIVDRLITSFEMKMRQKLSGARGENGFRRELRNLIELFDTSLKRTRPQLVVIQTAREEEQELKRLRSGHAPNRHQGMFEDTQREETPTPCNAITAPSPLSPREGSASHQGTPRKRPLTAASTPGRTPRRIKPQRGARVADSRVADNNKYNLPRIRYIMESTSTTGLPNQVDPEAVVNVAKDTLTSWEGIVGAFLNKVHTLVAGVFDECFALYFARYEKSPINKKVHEILSRFFNAATSRLHESIMRLCKLETSQIKTANQVDFEKSAKINSINMSVRQLRNLQDQRDAARAEREEQEMAAVENPATPTQSARGRKRQRPTIPSPTPDDGELVDPYSIEVNVLAQVQAYHDIARKRFVDYAYLAVNGELVEDCQNKLLEELRTELFLDSPLAEENCKQLLVEDPEKERRRKELLSKKAQLQKAKDELSGYLA</sequence>
<keyword evidence="2" id="KW-0342">GTP-binding</keyword>
<dbReference type="AlphaFoldDB" id="A0A5J5F188"/>
<dbReference type="InterPro" id="IPR020850">
    <property type="entry name" value="GED_dom"/>
</dbReference>
<evidence type="ECO:0000256" key="3">
    <source>
        <dbReference type="SAM" id="MobiDB-lite"/>
    </source>
</evidence>
<dbReference type="GO" id="GO:0003924">
    <property type="term" value="F:GTPase activity"/>
    <property type="evidence" value="ECO:0007669"/>
    <property type="project" value="InterPro"/>
</dbReference>
<evidence type="ECO:0000313" key="7">
    <source>
        <dbReference type="Proteomes" id="UP000326924"/>
    </source>
</evidence>
<evidence type="ECO:0000256" key="2">
    <source>
        <dbReference type="ARBA" id="ARBA00023134"/>
    </source>
</evidence>
<gene>
    <name evidence="6" type="ORF">FN846DRAFT_776052</name>
</gene>
<dbReference type="InterPro" id="IPR027417">
    <property type="entry name" value="P-loop_NTPase"/>
</dbReference>
<dbReference type="InterPro" id="IPR003130">
    <property type="entry name" value="GED"/>
</dbReference>
<feature type="region of interest" description="Disordered" evidence="3">
    <location>
        <begin position="1"/>
        <end position="23"/>
    </location>
</feature>
<dbReference type="SMART" id="SM00053">
    <property type="entry name" value="DYNc"/>
    <property type="match status" value="1"/>
</dbReference>
<dbReference type="InterPro" id="IPR001401">
    <property type="entry name" value="Dynamin_GTPase"/>
</dbReference>
<feature type="domain" description="GED" evidence="4">
    <location>
        <begin position="775"/>
        <end position="868"/>
    </location>
</feature>
<dbReference type="GO" id="GO:0008017">
    <property type="term" value="F:microtubule binding"/>
    <property type="evidence" value="ECO:0007669"/>
    <property type="project" value="TreeGrafter"/>
</dbReference>
<feature type="region of interest" description="Disordered" evidence="3">
    <location>
        <begin position="498"/>
        <end position="578"/>
    </location>
</feature>
<dbReference type="GO" id="GO:0005886">
    <property type="term" value="C:plasma membrane"/>
    <property type="evidence" value="ECO:0007669"/>
    <property type="project" value="TreeGrafter"/>
</dbReference>
<evidence type="ECO:0000256" key="1">
    <source>
        <dbReference type="ARBA" id="ARBA00022741"/>
    </source>
</evidence>
<dbReference type="SUPFAM" id="SSF52540">
    <property type="entry name" value="P-loop containing nucleoside triphosphate hydrolases"/>
    <property type="match status" value="1"/>
</dbReference>
<comment type="caution">
    <text evidence="6">The sequence shown here is derived from an EMBL/GenBank/DDBJ whole genome shotgun (WGS) entry which is preliminary data.</text>
</comment>
<accession>A0A5J5F188</accession>
<dbReference type="Pfam" id="PF02212">
    <property type="entry name" value="GED"/>
    <property type="match status" value="1"/>
</dbReference>
<reference evidence="6 7" key="1">
    <citation type="submission" date="2019-09" db="EMBL/GenBank/DDBJ databases">
        <title>Draft genome of the ectomycorrhizal ascomycete Sphaerosporella brunnea.</title>
        <authorList>
            <consortium name="DOE Joint Genome Institute"/>
            <person name="Benucci G.M."/>
            <person name="Marozzi G."/>
            <person name="Antonielli L."/>
            <person name="Sanchez S."/>
            <person name="Marco P."/>
            <person name="Wang X."/>
            <person name="Falini L.B."/>
            <person name="Barry K."/>
            <person name="Haridas S."/>
            <person name="Lipzen A."/>
            <person name="Labutti K."/>
            <person name="Grigoriev I.V."/>
            <person name="Murat C."/>
            <person name="Martin F."/>
            <person name="Albertini E."/>
            <person name="Donnini D."/>
            <person name="Bonito G."/>
        </authorList>
    </citation>
    <scope>NUCLEOTIDE SEQUENCE [LARGE SCALE GENOMIC DNA]</scope>
    <source>
        <strain evidence="6 7">Sb_GMNB300</strain>
    </source>
</reference>
<organism evidence="6 7">
    <name type="scientific">Sphaerosporella brunnea</name>
    <dbReference type="NCBI Taxonomy" id="1250544"/>
    <lineage>
        <taxon>Eukaryota</taxon>
        <taxon>Fungi</taxon>
        <taxon>Dikarya</taxon>
        <taxon>Ascomycota</taxon>
        <taxon>Pezizomycotina</taxon>
        <taxon>Pezizomycetes</taxon>
        <taxon>Pezizales</taxon>
        <taxon>Pyronemataceae</taxon>
        <taxon>Sphaerosporella</taxon>
    </lineage>
</organism>
<protein>
    <submittedName>
        <fullName evidence="6">P-loop containing nucleoside triphosphate hydrolase protein</fullName>
    </submittedName>
</protein>
<keyword evidence="7" id="KW-1185">Reference proteome</keyword>
<evidence type="ECO:0000313" key="6">
    <source>
        <dbReference type="EMBL" id="KAA8909675.1"/>
    </source>
</evidence>
<dbReference type="InterPro" id="IPR022812">
    <property type="entry name" value="Dynamin"/>
</dbReference>
<keyword evidence="1" id="KW-0547">Nucleotide-binding</keyword>
<evidence type="ECO:0000259" key="5">
    <source>
        <dbReference type="PROSITE" id="PS51718"/>
    </source>
</evidence>
<dbReference type="Pfam" id="PF00350">
    <property type="entry name" value="Dynamin_N"/>
    <property type="match status" value="1"/>
</dbReference>
<dbReference type="InterPro" id="IPR045063">
    <property type="entry name" value="Dynamin_N"/>
</dbReference>
<proteinExistence type="predicted"/>
<dbReference type="PROSITE" id="PS51388">
    <property type="entry name" value="GED"/>
    <property type="match status" value="1"/>
</dbReference>
<dbReference type="OrthoDB" id="5061070at2759"/>
<feature type="domain" description="Dynamin-type G" evidence="5">
    <location>
        <begin position="71"/>
        <end position="408"/>
    </location>
</feature>
<dbReference type="EMBL" id="VXIS01000055">
    <property type="protein sequence ID" value="KAA8909675.1"/>
    <property type="molecule type" value="Genomic_DNA"/>
</dbReference>
<dbReference type="Pfam" id="PF01031">
    <property type="entry name" value="Dynamin_M"/>
    <property type="match status" value="1"/>
</dbReference>
<dbReference type="Gene3D" id="3.40.50.300">
    <property type="entry name" value="P-loop containing nucleotide triphosphate hydrolases"/>
    <property type="match status" value="1"/>
</dbReference>
<dbReference type="InterPro" id="IPR000375">
    <property type="entry name" value="Dynamin_stalk"/>
</dbReference>
<dbReference type="PANTHER" id="PTHR11566">
    <property type="entry name" value="DYNAMIN"/>
    <property type="match status" value="1"/>
</dbReference>
<feature type="compositionally biased region" description="Basic and acidic residues" evidence="3">
    <location>
        <begin position="513"/>
        <end position="523"/>
    </location>
</feature>
<dbReference type="GO" id="GO:0031623">
    <property type="term" value="P:receptor internalization"/>
    <property type="evidence" value="ECO:0007669"/>
    <property type="project" value="TreeGrafter"/>
</dbReference>
<dbReference type="InterPro" id="IPR030381">
    <property type="entry name" value="G_DYNAMIN_dom"/>
</dbReference>
<feature type="compositionally biased region" description="Basic and acidic residues" evidence="3">
    <location>
        <begin position="720"/>
        <end position="730"/>
    </location>
</feature>
<name>A0A5J5F188_9PEZI</name>
<dbReference type="Gene3D" id="1.20.120.1240">
    <property type="entry name" value="Dynamin, middle domain"/>
    <property type="match status" value="1"/>
</dbReference>
<evidence type="ECO:0000259" key="4">
    <source>
        <dbReference type="PROSITE" id="PS51388"/>
    </source>
</evidence>
<feature type="region of interest" description="Disordered" evidence="3">
    <location>
        <begin position="720"/>
        <end position="769"/>
    </location>
</feature>